<protein>
    <submittedName>
        <fullName evidence="8">Arf-GAP domain-containing protein</fullName>
    </submittedName>
</protein>
<evidence type="ECO:0000256" key="1">
    <source>
        <dbReference type="ARBA" id="ARBA00022468"/>
    </source>
</evidence>
<dbReference type="PROSITE" id="PS50115">
    <property type="entry name" value="ARFGAP"/>
    <property type="match status" value="1"/>
</dbReference>
<dbReference type="Pfam" id="PF01412">
    <property type="entry name" value="ArfGap"/>
    <property type="match status" value="1"/>
</dbReference>
<evidence type="ECO:0000256" key="3">
    <source>
        <dbReference type="ARBA" id="ARBA00022771"/>
    </source>
</evidence>
<dbReference type="Gene3D" id="1.10.220.150">
    <property type="entry name" value="Arf GTPase activating protein"/>
    <property type="match status" value="1"/>
</dbReference>
<keyword evidence="4" id="KW-0862">Zinc</keyword>
<keyword evidence="3 5" id="KW-0863">Zinc-finger</keyword>
<evidence type="ECO:0000313" key="7">
    <source>
        <dbReference type="Proteomes" id="UP000887574"/>
    </source>
</evidence>
<feature type="domain" description="Arf-GAP" evidence="6">
    <location>
        <begin position="18"/>
        <end position="136"/>
    </location>
</feature>
<dbReference type="SUPFAM" id="SSF57863">
    <property type="entry name" value="ArfGap/RecO-like zinc finger"/>
    <property type="match status" value="1"/>
</dbReference>
<evidence type="ECO:0000259" key="6">
    <source>
        <dbReference type="PROSITE" id="PS50115"/>
    </source>
</evidence>
<dbReference type="InterPro" id="IPR038508">
    <property type="entry name" value="ArfGAP_dom_sf"/>
</dbReference>
<dbReference type="PANTHER" id="PTHR45705">
    <property type="entry name" value="FI20236P1"/>
    <property type="match status" value="1"/>
</dbReference>
<keyword evidence="1" id="KW-0343">GTPase activation</keyword>
<dbReference type="AlphaFoldDB" id="A0A915EEQ6"/>
<dbReference type="PRINTS" id="PR00405">
    <property type="entry name" value="REVINTRACTNG"/>
</dbReference>
<dbReference type="CDD" id="cd08839">
    <property type="entry name" value="ArfGap_SMAP"/>
    <property type="match status" value="1"/>
</dbReference>
<keyword evidence="2" id="KW-0479">Metal-binding</keyword>
<dbReference type="Proteomes" id="UP000887574">
    <property type="component" value="Unplaced"/>
</dbReference>
<dbReference type="FunFam" id="1.10.220.150:FF:000009">
    <property type="entry name" value="stromal membrane-associated protein 1 isoform X1"/>
    <property type="match status" value="1"/>
</dbReference>
<evidence type="ECO:0000313" key="8">
    <source>
        <dbReference type="WBParaSite" id="jg5098"/>
    </source>
</evidence>
<dbReference type="InterPro" id="IPR001164">
    <property type="entry name" value="ArfGAP_dom"/>
</dbReference>
<keyword evidence="7" id="KW-1185">Reference proteome</keyword>
<dbReference type="WBParaSite" id="jg5098">
    <property type="protein sequence ID" value="jg5098"/>
    <property type="gene ID" value="jg5098"/>
</dbReference>
<dbReference type="InterPro" id="IPR044732">
    <property type="entry name" value="ArfGAP_SMAP1-like"/>
</dbReference>
<accession>A0A915EEQ6</accession>
<organism evidence="7 8">
    <name type="scientific">Ditylenchus dipsaci</name>
    <dbReference type="NCBI Taxonomy" id="166011"/>
    <lineage>
        <taxon>Eukaryota</taxon>
        <taxon>Metazoa</taxon>
        <taxon>Ecdysozoa</taxon>
        <taxon>Nematoda</taxon>
        <taxon>Chromadorea</taxon>
        <taxon>Rhabditida</taxon>
        <taxon>Tylenchina</taxon>
        <taxon>Tylenchomorpha</taxon>
        <taxon>Sphaerularioidea</taxon>
        <taxon>Anguinidae</taxon>
        <taxon>Anguininae</taxon>
        <taxon>Ditylenchus</taxon>
    </lineage>
</organism>
<evidence type="ECO:0000256" key="5">
    <source>
        <dbReference type="PROSITE-ProRule" id="PRU00288"/>
    </source>
</evidence>
<reference evidence="8" key="1">
    <citation type="submission" date="2022-11" db="UniProtKB">
        <authorList>
            <consortium name="WormBaseParasite"/>
        </authorList>
    </citation>
    <scope>IDENTIFICATION</scope>
</reference>
<evidence type="ECO:0000256" key="4">
    <source>
        <dbReference type="ARBA" id="ARBA00022833"/>
    </source>
</evidence>
<dbReference type="GO" id="GO:0005737">
    <property type="term" value="C:cytoplasm"/>
    <property type="evidence" value="ECO:0007669"/>
    <property type="project" value="TreeGrafter"/>
</dbReference>
<evidence type="ECO:0000256" key="2">
    <source>
        <dbReference type="ARBA" id="ARBA00022723"/>
    </source>
</evidence>
<proteinExistence type="predicted"/>
<dbReference type="SMART" id="SM00105">
    <property type="entry name" value="ArfGap"/>
    <property type="match status" value="1"/>
</dbReference>
<sequence>MPPKLKADPKKIEADRLSALLQELLREEENKYCSECEAKQPRWASWNLGVFLCIRCAGLHRNLGVHISKVKSVNLDSWTAEQVQSMRVMGNAKAKAVYESELPSMFRRPQSDQSLEAFIRAKYEAKRYILKDWVPPPVNVADCYSDRNAGCSPGSKSGPLEGNLPHLKVSDQGVENVSFLLFSPLPHPSLFVGFRKSGMLAGTPAASNSSYSPNKTAQVPNLFDHKVDDSPAVLVNLFDSPVHSATPASNQNDNFATQINLQQPSGLIGSTSAEANLYAAAGANTANSVEPQLESVNFNDVSSQSDNKKSTMDIMALFGKQTRPAPSQSIPAFNTLGNQQNSSPAFPTNLIPTQPFQHHQPPTTATMNPAPALSGLDDLFGQFKM</sequence>
<dbReference type="GO" id="GO:0008270">
    <property type="term" value="F:zinc ion binding"/>
    <property type="evidence" value="ECO:0007669"/>
    <property type="project" value="UniProtKB-KW"/>
</dbReference>
<name>A0A915EEQ6_9BILA</name>
<dbReference type="InterPro" id="IPR051718">
    <property type="entry name" value="ARF_GTPase-activating"/>
</dbReference>
<dbReference type="InterPro" id="IPR037278">
    <property type="entry name" value="ARFGAP/RecO"/>
</dbReference>
<dbReference type="PANTHER" id="PTHR45705:SF1">
    <property type="entry name" value="FI20236P1"/>
    <property type="match status" value="1"/>
</dbReference>
<dbReference type="GO" id="GO:0005096">
    <property type="term" value="F:GTPase activator activity"/>
    <property type="evidence" value="ECO:0007669"/>
    <property type="project" value="UniProtKB-KW"/>
</dbReference>